<dbReference type="Proteomes" id="UP000309061">
    <property type="component" value="Chromosome"/>
</dbReference>
<feature type="chain" id="PRO_5025585069" description="Right handed beta helix domain-containing protein" evidence="1">
    <location>
        <begin position="25"/>
        <end position="368"/>
    </location>
</feature>
<dbReference type="EMBL" id="CP046052">
    <property type="protein sequence ID" value="QGM44445.1"/>
    <property type="molecule type" value="Genomic_DNA"/>
</dbReference>
<dbReference type="KEGG" id="mhey:H2LOC_001320"/>
<gene>
    <name evidence="2" type="ORF">H2LOC_001320</name>
</gene>
<dbReference type="InterPro" id="IPR011050">
    <property type="entry name" value="Pectin_lyase_fold/virulence"/>
</dbReference>
<dbReference type="Gene3D" id="2.160.20.10">
    <property type="entry name" value="Single-stranded right-handed beta-helix, Pectin lyase-like"/>
    <property type="match status" value="1"/>
</dbReference>
<evidence type="ECO:0000313" key="3">
    <source>
        <dbReference type="Proteomes" id="UP000309061"/>
    </source>
</evidence>
<evidence type="ECO:0000256" key="1">
    <source>
        <dbReference type="SAM" id="SignalP"/>
    </source>
</evidence>
<evidence type="ECO:0000313" key="2">
    <source>
        <dbReference type="EMBL" id="QGM44445.1"/>
    </source>
</evidence>
<sequence>MSFHQPGAATACVILCLSAIPANATTRAVSPSGNDTTAVQKAINASATGDIVQFNAGNYYLSGVTLKSGVSLQGVAGAVLHDTADSVPIFQLNPSDSHDISLSALNFVGTGVDTSHGAVELIGDTFTSTNGSNHISVMNCTFKKNGLRWVILKNSVISGNTVSDIPTQWGSALFGYYADSVTITHNTITNVFQPISMVNSGADQGANIVVSYNKASGISRMGIEIQGQGGTNETTNLLVQGNNFTKWVNPVADGNTIAYSIVTTGTGTRVLDNYAQGKVSTGIGIEISGAGAAAKYNYMDGFAMGIIGYMTRDNISYNNVINNAWGPSAQINTFGRTDEIVVGNTSDPNLPIPFGSPTLGAPLSTAAN</sequence>
<dbReference type="OrthoDB" id="9718093at2"/>
<dbReference type="RefSeq" id="WP_136494748.1">
    <property type="nucleotide sequence ID" value="NZ_CP046052.1"/>
</dbReference>
<dbReference type="InterPro" id="IPR012334">
    <property type="entry name" value="Pectin_lyas_fold"/>
</dbReference>
<organism evidence="2 3">
    <name type="scientific">Methylocystis heyeri</name>
    <dbReference type="NCBI Taxonomy" id="391905"/>
    <lineage>
        <taxon>Bacteria</taxon>
        <taxon>Pseudomonadati</taxon>
        <taxon>Pseudomonadota</taxon>
        <taxon>Alphaproteobacteria</taxon>
        <taxon>Hyphomicrobiales</taxon>
        <taxon>Methylocystaceae</taxon>
        <taxon>Methylocystis</taxon>
    </lineage>
</organism>
<evidence type="ECO:0008006" key="4">
    <source>
        <dbReference type="Google" id="ProtNLM"/>
    </source>
</evidence>
<keyword evidence="3" id="KW-1185">Reference proteome</keyword>
<dbReference type="SUPFAM" id="SSF51126">
    <property type="entry name" value="Pectin lyase-like"/>
    <property type="match status" value="1"/>
</dbReference>
<name>A0A6B8KBL4_9HYPH</name>
<reference evidence="2 3" key="1">
    <citation type="submission" date="2019-11" db="EMBL/GenBank/DDBJ databases">
        <title>The genome sequence of Methylocystis heyeri.</title>
        <authorList>
            <person name="Oshkin I.Y."/>
            <person name="Miroshnikov K."/>
            <person name="Dedysh S.N."/>
        </authorList>
    </citation>
    <scope>NUCLEOTIDE SEQUENCE [LARGE SCALE GENOMIC DNA]</scope>
    <source>
        <strain evidence="2 3">H2</strain>
    </source>
</reference>
<accession>A0A6B8KBL4</accession>
<dbReference type="AlphaFoldDB" id="A0A6B8KBL4"/>
<protein>
    <recommendedName>
        <fullName evidence="4">Right handed beta helix domain-containing protein</fullName>
    </recommendedName>
</protein>
<feature type="signal peptide" evidence="1">
    <location>
        <begin position="1"/>
        <end position="24"/>
    </location>
</feature>
<keyword evidence="1" id="KW-0732">Signal</keyword>
<proteinExistence type="predicted"/>